<dbReference type="PANTHER" id="PTHR43080:SF2">
    <property type="entry name" value="CBS DOMAIN-CONTAINING PROTEIN"/>
    <property type="match status" value="1"/>
</dbReference>
<reference evidence="4 5" key="1">
    <citation type="submission" date="2019-03" db="EMBL/GenBank/DDBJ databases">
        <title>Genomic Encyclopedia of Type Strains, Phase IV (KMG-IV): sequencing the most valuable type-strain genomes for metagenomic binning, comparative biology and taxonomic classification.</title>
        <authorList>
            <person name="Goeker M."/>
        </authorList>
    </citation>
    <scope>NUCLEOTIDE SEQUENCE [LARGE SCALE GENOMIC DNA]</scope>
    <source>
        <strain evidence="4 5">DSM 24830</strain>
    </source>
</reference>
<dbReference type="EMBL" id="SMFQ01000003">
    <property type="protein sequence ID" value="TCJ87008.1"/>
    <property type="molecule type" value="Genomic_DNA"/>
</dbReference>
<dbReference type="InterPro" id="IPR046342">
    <property type="entry name" value="CBS_dom_sf"/>
</dbReference>
<proteinExistence type="predicted"/>
<dbReference type="InterPro" id="IPR051257">
    <property type="entry name" value="Diverse_CBS-Domain"/>
</dbReference>
<evidence type="ECO:0000256" key="2">
    <source>
        <dbReference type="PROSITE-ProRule" id="PRU00703"/>
    </source>
</evidence>
<keyword evidence="1 2" id="KW-0129">CBS domain</keyword>
<dbReference type="CDD" id="cd04623">
    <property type="entry name" value="CBS_pair_bac_euk"/>
    <property type="match status" value="1"/>
</dbReference>
<accession>A0A4R1F5G0</accession>
<keyword evidence="5" id="KW-1185">Reference proteome</keyword>
<gene>
    <name evidence="4" type="ORF">EV695_1509</name>
</gene>
<dbReference type="PROSITE" id="PS51371">
    <property type="entry name" value="CBS"/>
    <property type="match status" value="1"/>
</dbReference>
<evidence type="ECO:0000259" key="3">
    <source>
        <dbReference type="PROSITE" id="PS51371"/>
    </source>
</evidence>
<evidence type="ECO:0000313" key="4">
    <source>
        <dbReference type="EMBL" id="TCJ87008.1"/>
    </source>
</evidence>
<dbReference type="Gene3D" id="3.10.580.10">
    <property type="entry name" value="CBS-domain"/>
    <property type="match status" value="1"/>
</dbReference>
<dbReference type="InterPro" id="IPR000644">
    <property type="entry name" value="CBS_dom"/>
</dbReference>
<evidence type="ECO:0000313" key="5">
    <source>
        <dbReference type="Proteomes" id="UP000294887"/>
    </source>
</evidence>
<dbReference type="RefSeq" id="WP_131905324.1">
    <property type="nucleotide sequence ID" value="NZ_BAAAFU010000004.1"/>
</dbReference>
<dbReference type="PANTHER" id="PTHR43080">
    <property type="entry name" value="CBS DOMAIN-CONTAINING PROTEIN CBSX3, MITOCHONDRIAL"/>
    <property type="match status" value="1"/>
</dbReference>
<protein>
    <submittedName>
        <fullName evidence="4">CBS domain protein</fullName>
    </submittedName>
</protein>
<dbReference type="SUPFAM" id="SSF54631">
    <property type="entry name" value="CBS-domain pair"/>
    <property type="match status" value="1"/>
</dbReference>
<sequence>MKTINQILDVKGNQVYVTTPETCVIDAVKEMAKMKCGALIVLQESDIVGVITEQDFTRRVLLNDLDTNKTKVGEVMSSEVAVIEPQKTVSEGMAIMTDKRIRHLPVIDSNNDLIGIISIGDLVKEVIAEQETIIGQLEQYIHS</sequence>
<dbReference type="InterPro" id="IPR044725">
    <property type="entry name" value="CBSX3_CBS_dom"/>
</dbReference>
<name>A0A4R1F5G0_9GAMM</name>
<evidence type="ECO:0000256" key="1">
    <source>
        <dbReference type="ARBA" id="ARBA00023122"/>
    </source>
</evidence>
<dbReference type="OrthoDB" id="9807125at2"/>
<feature type="domain" description="CBS" evidence="3">
    <location>
        <begin position="76"/>
        <end position="132"/>
    </location>
</feature>
<comment type="caution">
    <text evidence="4">The sequence shown here is derived from an EMBL/GenBank/DDBJ whole genome shotgun (WGS) entry which is preliminary data.</text>
</comment>
<dbReference type="Proteomes" id="UP000294887">
    <property type="component" value="Unassembled WGS sequence"/>
</dbReference>
<dbReference type="AlphaFoldDB" id="A0A4R1F5G0"/>
<dbReference type="SMART" id="SM00116">
    <property type="entry name" value="CBS"/>
    <property type="match status" value="2"/>
</dbReference>
<dbReference type="Pfam" id="PF00571">
    <property type="entry name" value="CBS"/>
    <property type="match status" value="2"/>
</dbReference>
<organism evidence="4 5">
    <name type="scientific">Cocleimonas flava</name>
    <dbReference type="NCBI Taxonomy" id="634765"/>
    <lineage>
        <taxon>Bacteria</taxon>
        <taxon>Pseudomonadati</taxon>
        <taxon>Pseudomonadota</taxon>
        <taxon>Gammaproteobacteria</taxon>
        <taxon>Thiotrichales</taxon>
        <taxon>Thiotrichaceae</taxon>
        <taxon>Cocleimonas</taxon>
    </lineage>
</organism>